<feature type="region of interest" description="Disordered" evidence="1">
    <location>
        <begin position="741"/>
        <end position="821"/>
    </location>
</feature>
<feature type="compositionally biased region" description="Low complexity" evidence="1">
    <location>
        <begin position="873"/>
        <end position="882"/>
    </location>
</feature>
<feature type="region of interest" description="Disordered" evidence="1">
    <location>
        <begin position="405"/>
        <end position="485"/>
    </location>
</feature>
<organism evidence="2 3">
    <name type="scientific">Actinomortierella ambigua</name>
    <dbReference type="NCBI Taxonomy" id="1343610"/>
    <lineage>
        <taxon>Eukaryota</taxon>
        <taxon>Fungi</taxon>
        <taxon>Fungi incertae sedis</taxon>
        <taxon>Mucoromycota</taxon>
        <taxon>Mortierellomycotina</taxon>
        <taxon>Mortierellomycetes</taxon>
        <taxon>Mortierellales</taxon>
        <taxon>Mortierellaceae</taxon>
        <taxon>Actinomortierella</taxon>
    </lineage>
</organism>
<evidence type="ECO:0000313" key="2">
    <source>
        <dbReference type="EMBL" id="KAG0269763.1"/>
    </source>
</evidence>
<name>A0A9P6UCX8_9FUNG</name>
<feature type="region of interest" description="Disordered" evidence="1">
    <location>
        <begin position="1188"/>
        <end position="1233"/>
    </location>
</feature>
<feature type="compositionally biased region" description="Polar residues" evidence="1">
    <location>
        <begin position="758"/>
        <end position="777"/>
    </location>
</feature>
<feature type="compositionally biased region" description="Acidic residues" evidence="1">
    <location>
        <begin position="188"/>
        <end position="202"/>
    </location>
</feature>
<feature type="compositionally biased region" description="Polar residues" evidence="1">
    <location>
        <begin position="441"/>
        <end position="458"/>
    </location>
</feature>
<keyword evidence="3" id="KW-1185">Reference proteome</keyword>
<evidence type="ECO:0000313" key="3">
    <source>
        <dbReference type="Proteomes" id="UP000807716"/>
    </source>
</evidence>
<dbReference type="OrthoDB" id="2094343at2759"/>
<reference evidence="2" key="1">
    <citation type="journal article" date="2020" name="Fungal Divers.">
        <title>Resolving the Mortierellaceae phylogeny through synthesis of multi-gene phylogenetics and phylogenomics.</title>
        <authorList>
            <person name="Vandepol N."/>
            <person name="Liber J."/>
            <person name="Desiro A."/>
            <person name="Na H."/>
            <person name="Kennedy M."/>
            <person name="Barry K."/>
            <person name="Grigoriev I.V."/>
            <person name="Miller A.N."/>
            <person name="O'Donnell K."/>
            <person name="Stajich J.E."/>
            <person name="Bonito G."/>
        </authorList>
    </citation>
    <scope>NUCLEOTIDE SEQUENCE</scope>
    <source>
        <strain evidence="2">BC1065</strain>
    </source>
</reference>
<feature type="compositionally biased region" description="Low complexity" evidence="1">
    <location>
        <begin position="231"/>
        <end position="247"/>
    </location>
</feature>
<feature type="region of interest" description="Disordered" evidence="1">
    <location>
        <begin position="937"/>
        <end position="969"/>
    </location>
</feature>
<dbReference type="EMBL" id="JAAAJB010000018">
    <property type="protein sequence ID" value="KAG0269763.1"/>
    <property type="molecule type" value="Genomic_DNA"/>
</dbReference>
<accession>A0A9P6UCX8</accession>
<feature type="compositionally biased region" description="Polar residues" evidence="1">
    <location>
        <begin position="23"/>
        <end position="62"/>
    </location>
</feature>
<sequence length="1329" mass="140233">MGNVPSKASGPVSSSTTPGSPEVHSSQPSLSLHTRQSYTKNTNSIADSGHGSNSPTTSQSGHSLLLDNHPPVPPKDSHYNPQQRQRQRDSKNAIEVVVSASEQQQGGQGGGDGGGGGGRDNATILSANTTYQGHDKALPESPTPSSPAHGRAHSLASLLTTSTRALSAGGTTEVLSNKELPDIRHITEDDDADSGDRDDEDGDKSADKGRLSSLTRALSGSSTQRIKRDATPAVTSPSTPSASASSSRPQAIVIQQEQHHHHKQHHPMATPQEQPRRAVLCARGGCLGSNDDGEEGAAGGRRRPSTSPRVSLSSSLPSSSLLSGYRNSQLAPHRHSLQQQTSPPPPPPKTTTITTGRASLDDSLALRRFATGETLLSEQQGLSRNGSLTSSSWKRSSSWMERQFSFGQRSSSASNTNNDLSPAQGDGSVNGNGNGDSNGSHTSMDQHNRSKNNQNPNASRSTSVVSSRSGRSSSGSSPFKFSKPNLSFMPLYNHSNESKRQNASAAALQGASTNNIHNNNNNINLHGGQQQQQHQQPASPFPEELLSMRLPQSLLNKYVMDTESFRHGKGFWGIGRYSWTITVQARSNGKKYVIKRVAKSLLPPEAYYRYPTTAHRLCTCPACKSRREQLLQSGQLDPKDVEEVLALQYNSSSNGNSGGGHSNNNGSGNNSHHTRGHRREHSQHRAGVARPSQPSSPSASSSNLNLLGLGALATTLVTTNKEKRASGGSILPLQRVNSMSPTRLFARSGSGGGGIGRKSNTSSPQGTPAHSRPSTPMMTPLSRPGSRGTTRGSGGALKKREARPTLRRCASTPSLSRARTGLDALDEDPLVVQLRAATRYPLSKTATSAQETWREFSAVPKVRVTLTKEMVVSSSSSSSSSSGNGHRGSGDQAEIEISGDDRVKEIREDDDEEAGPIFSLEEDQEHALHQHPHIAVAFEEEEEVDDGDESDEEDEDEDEDEDDDEEGSADEAWIAPGCAHEEPQSPVRSPTPFAAAAAAAVIAGLALTPSTSFSIQQPNYVPPPHSLPMELVLLQTYNDSDHLPEHHEWTQDQDYWYYVTKAHGVKRPKLKKISSWWSEALGGGHLGGGAGSIGGGSGAGPAGAISLLLTAAATTTTTTSPSSSLSTHALSSDSIATGPIYNMSMPPAGAAAASKHGKGLLSSSLAVNGSSPLVTTTAATATTATTTALTTNGDGGDGSNGHSQDNGGGSGGGGSGSSSSSKSSSSNNNNNMLTVPTMKAVESSGPGQQQGSNGERFLNVHGLASDVSLISLDSNGYIYNNYSTTPTGMTNGPLNKTMAAWTKRRHGSPRNYSHSSKYYYVDWDEYLSL</sequence>
<feature type="region of interest" description="Disordered" evidence="1">
    <location>
        <begin position="650"/>
        <end position="703"/>
    </location>
</feature>
<feature type="compositionally biased region" description="Gly residues" evidence="1">
    <location>
        <begin position="106"/>
        <end position="119"/>
    </location>
</feature>
<feature type="compositionally biased region" description="Low complexity" evidence="1">
    <location>
        <begin position="153"/>
        <end position="168"/>
    </location>
</feature>
<protein>
    <submittedName>
        <fullName evidence="2">Uncharacterized protein</fullName>
    </submittedName>
</protein>
<feature type="compositionally biased region" description="Low complexity" evidence="1">
    <location>
        <begin position="459"/>
        <end position="477"/>
    </location>
</feature>
<feature type="compositionally biased region" description="Basic residues" evidence="1">
    <location>
        <begin position="672"/>
        <end position="684"/>
    </location>
</feature>
<feature type="compositionally biased region" description="Low complexity" evidence="1">
    <location>
        <begin position="514"/>
        <end position="536"/>
    </location>
</feature>
<feature type="compositionally biased region" description="Polar residues" evidence="1">
    <location>
        <begin position="123"/>
        <end position="132"/>
    </location>
</feature>
<feature type="compositionally biased region" description="Acidic residues" evidence="1">
    <location>
        <begin position="938"/>
        <end position="969"/>
    </location>
</feature>
<feature type="compositionally biased region" description="Low complexity" evidence="1">
    <location>
        <begin position="305"/>
        <end position="323"/>
    </location>
</feature>
<feature type="compositionally biased region" description="Polar residues" evidence="1">
    <location>
        <begin position="405"/>
        <end position="421"/>
    </location>
</feature>
<feature type="compositionally biased region" description="Polar residues" evidence="1">
    <location>
        <begin position="212"/>
        <end position="224"/>
    </location>
</feature>
<feature type="region of interest" description="Disordered" evidence="1">
    <location>
        <begin position="1"/>
        <end position="365"/>
    </location>
</feature>
<gene>
    <name evidence="2" type="ORF">DFQ27_002179</name>
</gene>
<feature type="region of interest" description="Disordered" evidence="1">
    <location>
        <begin position="513"/>
        <end position="540"/>
    </location>
</feature>
<dbReference type="Proteomes" id="UP000807716">
    <property type="component" value="Unassembled WGS sequence"/>
</dbReference>
<feature type="compositionally biased region" description="Low complexity" evidence="1">
    <location>
        <begin position="9"/>
        <end position="21"/>
    </location>
</feature>
<feature type="region of interest" description="Disordered" evidence="1">
    <location>
        <begin position="873"/>
        <end position="902"/>
    </location>
</feature>
<evidence type="ECO:0000256" key="1">
    <source>
        <dbReference type="SAM" id="MobiDB-lite"/>
    </source>
</evidence>
<proteinExistence type="predicted"/>
<feature type="compositionally biased region" description="Gly residues" evidence="1">
    <location>
        <begin position="1206"/>
        <end position="1216"/>
    </location>
</feature>
<comment type="caution">
    <text evidence="2">The sequence shown here is derived from an EMBL/GenBank/DDBJ whole genome shotgun (WGS) entry which is preliminary data.</text>
</comment>
<feature type="compositionally biased region" description="Low complexity" evidence="1">
    <location>
        <begin position="1217"/>
        <end position="1231"/>
    </location>
</feature>
<feature type="compositionally biased region" description="Low complexity" evidence="1">
    <location>
        <begin position="662"/>
        <end position="671"/>
    </location>
</feature>